<dbReference type="CDD" id="cd00093">
    <property type="entry name" value="HTH_XRE"/>
    <property type="match status" value="2"/>
</dbReference>
<evidence type="ECO:0000313" key="3">
    <source>
        <dbReference type="EMBL" id="MDN4603948.1"/>
    </source>
</evidence>
<dbReference type="RefSeq" id="WP_052016625.1">
    <property type="nucleotide sequence ID" value="NZ_JAROCD010000011.1"/>
</dbReference>
<dbReference type="PROSITE" id="PS50943">
    <property type="entry name" value="HTH_CROC1"/>
    <property type="match status" value="2"/>
</dbReference>
<keyword evidence="1" id="KW-0238">DNA-binding</keyword>
<evidence type="ECO:0000313" key="4">
    <source>
        <dbReference type="Proteomes" id="UP001174205"/>
    </source>
</evidence>
<protein>
    <submittedName>
        <fullName evidence="3">Helix-turn-helix transcriptional regulator</fullName>
    </submittedName>
</protein>
<dbReference type="Pfam" id="PF12844">
    <property type="entry name" value="HTH_19"/>
    <property type="match status" value="2"/>
</dbReference>
<evidence type="ECO:0000256" key="1">
    <source>
        <dbReference type="ARBA" id="ARBA00023125"/>
    </source>
</evidence>
<dbReference type="PANTHER" id="PTHR46558:SF11">
    <property type="entry name" value="HTH-TYPE TRANSCRIPTIONAL REGULATOR XRE"/>
    <property type="match status" value="1"/>
</dbReference>
<dbReference type="InterPro" id="IPR010982">
    <property type="entry name" value="Lambda_DNA-bd_dom_sf"/>
</dbReference>
<dbReference type="EMBL" id="JAROCD010000011">
    <property type="protein sequence ID" value="MDN4603948.1"/>
    <property type="molecule type" value="Genomic_DNA"/>
</dbReference>
<name>A0ABT8JFM1_9BACL</name>
<dbReference type="SMART" id="SM00530">
    <property type="entry name" value="HTH_XRE"/>
    <property type="match status" value="2"/>
</dbReference>
<dbReference type="Gene3D" id="1.10.260.40">
    <property type="entry name" value="lambda repressor-like DNA-binding domains"/>
    <property type="match status" value="2"/>
</dbReference>
<dbReference type="InterPro" id="IPR001387">
    <property type="entry name" value="Cro/C1-type_HTH"/>
</dbReference>
<dbReference type="PANTHER" id="PTHR46558">
    <property type="entry name" value="TRACRIPTIONAL REGULATORY PROTEIN-RELATED-RELATED"/>
    <property type="match status" value="1"/>
</dbReference>
<sequence>MATSNHQSAGELIAAVRKQNGLTITKAAELAGISSSTFSLAEKNSTQHPATYDTLYKIGTALEIDPNTLIQLSPHLEIEKAPKVALITGESNEPNVILARRVKELRKSKNMTQRDVRKIIKMSEIRFSHIELGKYMPDESKLNLLAEVLETSVDYLKGITDQP</sequence>
<comment type="caution">
    <text evidence="3">The sequence shown here is derived from an EMBL/GenBank/DDBJ whole genome shotgun (WGS) entry which is preliminary data.</text>
</comment>
<feature type="domain" description="HTH cro/C1-type" evidence="2">
    <location>
        <begin position="102"/>
        <end position="156"/>
    </location>
</feature>
<accession>A0ABT8JFM1</accession>
<keyword evidence="4" id="KW-1185">Reference proteome</keyword>
<organism evidence="3 4">
    <name type="scientific">Paenibacillus vandeheii</name>
    <dbReference type="NCBI Taxonomy" id="3035917"/>
    <lineage>
        <taxon>Bacteria</taxon>
        <taxon>Bacillati</taxon>
        <taxon>Bacillota</taxon>
        <taxon>Bacilli</taxon>
        <taxon>Bacillales</taxon>
        <taxon>Paenibacillaceae</taxon>
        <taxon>Paenibacillus</taxon>
    </lineage>
</organism>
<dbReference type="SUPFAM" id="SSF47413">
    <property type="entry name" value="lambda repressor-like DNA-binding domains"/>
    <property type="match status" value="2"/>
</dbReference>
<feature type="domain" description="HTH cro/C1-type" evidence="2">
    <location>
        <begin position="13"/>
        <end position="69"/>
    </location>
</feature>
<proteinExistence type="predicted"/>
<evidence type="ECO:0000259" key="2">
    <source>
        <dbReference type="PROSITE" id="PS50943"/>
    </source>
</evidence>
<dbReference type="Proteomes" id="UP001174205">
    <property type="component" value="Unassembled WGS sequence"/>
</dbReference>
<gene>
    <name evidence="3" type="ORF">P5G61_22085</name>
</gene>
<reference evidence="3" key="1">
    <citation type="submission" date="2023-03" db="EMBL/GenBank/DDBJ databases">
        <title>MT1 and MT2 Draft Genomes of Novel Species.</title>
        <authorList>
            <person name="Venkateswaran K."/>
        </authorList>
    </citation>
    <scope>NUCLEOTIDE SEQUENCE</scope>
    <source>
        <strain evidence="3">F6_3S_P_1C</strain>
    </source>
</reference>